<dbReference type="EMBL" id="VTEV01000017">
    <property type="protein sequence ID" value="TYS59355.1"/>
    <property type="molecule type" value="Genomic_DNA"/>
</dbReference>
<reference evidence="1 2" key="1">
    <citation type="submission" date="2019-08" db="EMBL/GenBank/DDBJ databases">
        <title>Bacillus genomes from the desert of Cuatro Cienegas, Coahuila.</title>
        <authorList>
            <person name="Olmedo-Alvarez G."/>
        </authorList>
    </citation>
    <scope>NUCLEOTIDE SEQUENCE [LARGE SCALE GENOMIC DNA]</scope>
    <source>
        <strain evidence="1 2">CH28_1T</strain>
    </source>
</reference>
<dbReference type="RefSeq" id="WP_148990305.1">
    <property type="nucleotide sequence ID" value="NZ_VTEV01000017.1"/>
</dbReference>
<protein>
    <recommendedName>
        <fullName evidence="3">HNH endonuclease</fullName>
    </recommendedName>
</protein>
<sequence length="269" mass="31527">MSNVKRISPSAATLRELYILSGNRCAFPDCNHEIIDENGVLVAELCHIEAALPGGERFNSQMTNEERAQASNLIFMCHKHHKITDNVNEFDVARLKTIKQDHENLFRNIMDDMVKSIADHTKRQILNKSKTFQSMNKVLGWDLIDEDLKETVDLCNNEFEILKQLDKDTRIVFSSIIERSERKMRRIVLLSLIQKSLRLNHVEIRDYLDILIRYKLISEPYHDEDYRGYISEIIEPEGWDMWGEIKQFCETKSIPLDDIIVELDFEILD</sequence>
<organism evidence="1 2">
    <name type="scientific">Sutcliffiella horikoshii</name>
    <dbReference type="NCBI Taxonomy" id="79883"/>
    <lineage>
        <taxon>Bacteria</taxon>
        <taxon>Bacillati</taxon>
        <taxon>Bacillota</taxon>
        <taxon>Bacilli</taxon>
        <taxon>Bacillales</taxon>
        <taxon>Bacillaceae</taxon>
        <taxon>Sutcliffiella</taxon>
    </lineage>
</organism>
<evidence type="ECO:0008006" key="3">
    <source>
        <dbReference type="Google" id="ProtNLM"/>
    </source>
</evidence>
<dbReference type="AlphaFoldDB" id="A0A5D4S6N8"/>
<gene>
    <name evidence="1" type="ORF">FZC76_22365</name>
</gene>
<dbReference type="OrthoDB" id="5379188at2"/>
<accession>A0A5D4S6N8</accession>
<proteinExistence type="predicted"/>
<comment type="caution">
    <text evidence="1">The sequence shown here is derived from an EMBL/GenBank/DDBJ whole genome shotgun (WGS) entry which is preliminary data.</text>
</comment>
<dbReference type="Proteomes" id="UP000322524">
    <property type="component" value="Unassembled WGS sequence"/>
</dbReference>
<name>A0A5D4S6N8_9BACI</name>
<evidence type="ECO:0000313" key="1">
    <source>
        <dbReference type="EMBL" id="TYS59355.1"/>
    </source>
</evidence>
<evidence type="ECO:0000313" key="2">
    <source>
        <dbReference type="Proteomes" id="UP000322524"/>
    </source>
</evidence>